<proteinExistence type="predicted"/>
<sequence>MQNSLHQHINYKFKHLQNSKSYQGCINNECWKANGRDTHLIVQGQGHILAPIQDPGQLILYGFDDTLYCGGTAMDTQALIMDFLESKLLQRPAQYTLPEVCFSRSATETGNSLSSVPSGGSSYFVPPTTVYPGGLNSVITLLSSLPLDTVLSSLQSLPVEGITTLTQVLSGLADPASLGDYADDIVHLLPNELLQQLSAPPQFIPLTSVEQHTVLAGIPRIQMNITGGNGDANTLYIGLGRIPAEGGDPELINEQVLPVTGIGSKLLEMIGVSAELNAGDSLGLIVYGFHPYFLHVASLAQPPLPAEITANVQVPEL</sequence>
<dbReference type="Proteomes" id="UP000610558">
    <property type="component" value="Unassembled WGS sequence"/>
</dbReference>
<comment type="caution">
    <text evidence="1">The sequence shown here is derived from an EMBL/GenBank/DDBJ whole genome shotgun (WGS) entry which is preliminary data.</text>
</comment>
<keyword evidence="2" id="KW-1185">Reference proteome</keyword>
<organism evidence="1 2">
    <name type="scientific">Spongiibacter pelagi</name>
    <dbReference type="NCBI Taxonomy" id="2760804"/>
    <lineage>
        <taxon>Bacteria</taxon>
        <taxon>Pseudomonadati</taxon>
        <taxon>Pseudomonadota</taxon>
        <taxon>Gammaproteobacteria</taxon>
        <taxon>Cellvibrionales</taxon>
        <taxon>Spongiibacteraceae</taxon>
        <taxon>Spongiibacter</taxon>
    </lineage>
</organism>
<protein>
    <submittedName>
        <fullName evidence="1">Uncharacterized protein</fullName>
    </submittedName>
</protein>
<dbReference type="RefSeq" id="WP_190766743.1">
    <property type="nucleotide sequence ID" value="NZ_JACXLD010000014.1"/>
</dbReference>
<name>A0A927GXI1_9GAMM</name>
<evidence type="ECO:0000313" key="1">
    <source>
        <dbReference type="EMBL" id="MBD2860193.1"/>
    </source>
</evidence>
<gene>
    <name evidence="1" type="ORF">IB286_14420</name>
</gene>
<reference evidence="1" key="1">
    <citation type="submission" date="2020-09" db="EMBL/GenBank/DDBJ databases">
        <authorList>
            <person name="Yoon J.-W."/>
        </authorList>
    </citation>
    <scope>NUCLEOTIDE SEQUENCE</scope>
    <source>
        <strain evidence="1">KMU-158</strain>
    </source>
</reference>
<accession>A0A927GXI1</accession>
<evidence type="ECO:0000313" key="2">
    <source>
        <dbReference type="Proteomes" id="UP000610558"/>
    </source>
</evidence>
<dbReference type="EMBL" id="JACXLD010000014">
    <property type="protein sequence ID" value="MBD2860193.1"/>
    <property type="molecule type" value="Genomic_DNA"/>
</dbReference>
<dbReference type="AlphaFoldDB" id="A0A927GXI1"/>